<feature type="signal peptide" evidence="1">
    <location>
        <begin position="1"/>
        <end position="21"/>
    </location>
</feature>
<accession>A0A1W6EVV6</accession>
<organism evidence="2">
    <name type="scientific">Ampulex compressa</name>
    <name type="common">Emerald cockroach wasp</name>
    <dbReference type="NCBI Taxonomy" id="860918"/>
    <lineage>
        <taxon>Eukaryota</taxon>
        <taxon>Metazoa</taxon>
        <taxon>Ecdysozoa</taxon>
        <taxon>Arthropoda</taxon>
        <taxon>Hexapoda</taxon>
        <taxon>Insecta</taxon>
        <taxon>Pterygota</taxon>
        <taxon>Neoptera</taxon>
        <taxon>Endopterygota</taxon>
        <taxon>Hymenoptera</taxon>
        <taxon>Apocrita</taxon>
        <taxon>Aculeata</taxon>
        <taxon>Apoidea</taxon>
        <taxon>Ampulicidae</taxon>
        <taxon>Ampulicini</taxon>
        <taxon>Ampulex</taxon>
    </lineage>
</organism>
<reference evidence="2" key="1">
    <citation type="submission" date="2017-02" db="EMBL/GenBank/DDBJ databases">
        <title>Parasitoid Jewel Wasp Mounts Multi-Pronged Neurochemical Attack to Hijack a Host Brain.</title>
        <authorList>
            <person name="Arvidson R.S."/>
            <person name="Kaiser M."/>
            <person name="Libersat F."/>
            <person name="Adams M.E."/>
        </authorList>
    </citation>
    <scope>NUCLEOTIDE SEQUENCE</scope>
    <source>
        <strain evidence="2">76</strain>
    </source>
</reference>
<dbReference type="AlphaFoldDB" id="A0A1W6EVV6"/>
<proteinExistence type="evidence at transcript level"/>
<name>A0A1W6EVV6_AMPCP</name>
<sequence>MKTGVVLYFAVAICGFALTNAGDSEKLDLDGALMDMKAKVANIMTFNVVQLTQVRSFVAYAGAVARVHLDTMISSATNNTRTAAHKFKSEGKNVDYCVQRVIIELEKKKLEIDSEFTWCTHASQDRLFNSFAISTKILNEGYRIIAMIKMILSICHGQLFGVHDCITRRGKRMKEYIKCFEEKDAWYPKYRKMVSAEISHNIGVCLSRETADAAAKIAFAKRMGEKCLDQAT</sequence>
<protein>
    <submittedName>
        <fullName evidence="2">Venom protein</fullName>
    </submittedName>
</protein>
<keyword evidence="1" id="KW-0732">Signal</keyword>
<evidence type="ECO:0000256" key="1">
    <source>
        <dbReference type="SAM" id="SignalP"/>
    </source>
</evidence>
<feature type="chain" id="PRO_5012777562" evidence="1">
    <location>
        <begin position="22"/>
        <end position="232"/>
    </location>
</feature>
<evidence type="ECO:0000313" key="2">
    <source>
        <dbReference type="EMBL" id="ARK19858.1"/>
    </source>
</evidence>
<dbReference type="EMBL" id="KY563449">
    <property type="protein sequence ID" value="ARK19858.1"/>
    <property type="molecule type" value="mRNA"/>
</dbReference>